<proteinExistence type="predicted"/>
<reference evidence="3" key="1">
    <citation type="submission" date="2022-09" db="EMBL/GenBank/DDBJ databases">
        <title>Enrichment on poylsaccharides allowed isolation of novel metabolic and taxonomic groups of Haloarchaea.</title>
        <authorList>
            <person name="Sorokin D.Y."/>
            <person name="Elcheninov A.G."/>
            <person name="Khizhniak T.V."/>
            <person name="Kolganova T.V."/>
            <person name="Kublanov I.V."/>
        </authorList>
    </citation>
    <scope>NUCLEOTIDE SEQUENCE</scope>
    <source>
        <strain evidence="3">AArc-xg1-1</strain>
    </source>
</reference>
<gene>
    <name evidence="3" type="ORF">OB960_07185</name>
</gene>
<dbReference type="InterPro" id="IPR056505">
    <property type="entry name" value="Beta-prop_HVO_0234"/>
</dbReference>
<accession>A0AAP2YXG5</accession>
<feature type="compositionally biased region" description="Acidic residues" evidence="1">
    <location>
        <begin position="77"/>
        <end position="88"/>
    </location>
</feature>
<dbReference type="AlphaFoldDB" id="A0AAP2YXG5"/>
<sequence length="304" mass="31975">MSTLEEKRVYSNRQDATEAYVASAIGVVRVAVADDIVGEFSLVERCVARDVAATASTVAVATDEDVIVRSLEGASEREEEENGSEDELDGKADAETFTRTDFGPATAVGFDGDDLLAAGSDGRVGRRSEDEREWETLESADTDLEVRAIDGDLVGTAGGVFRVHDGELEHAGLTDVRDVSADGIPQAATADGLYTLGNGWLEAHGGEFDVVTADPASEPGTLRRAHAVSGLSVYEHADGEWLEYARTSVPVVDLAYGETVYAVTGRGTFLAASVDAGESDAIEGWRSRTLGVTDVAGVAIPSLE</sequence>
<feature type="region of interest" description="Disordered" evidence="1">
    <location>
        <begin position="73"/>
        <end position="92"/>
    </location>
</feature>
<feature type="domain" description="HVO-0234-like beta-propeller" evidence="2">
    <location>
        <begin position="3"/>
        <end position="300"/>
    </location>
</feature>
<dbReference type="Pfam" id="PF23366">
    <property type="entry name" value="Beta-prop_HVO_0234"/>
    <property type="match status" value="1"/>
</dbReference>
<dbReference type="Proteomes" id="UP001321018">
    <property type="component" value="Unassembled WGS sequence"/>
</dbReference>
<protein>
    <recommendedName>
        <fullName evidence="2">HVO-0234-like beta-propeller domain-containing protein</fullName>
    </recommendedName>
</protein>
<evidence type="ECO:0000313" key="4">
    <source>
        <dbReference type="Proteomes" id="UP001321018"/>
    </source>
</evidence>
<evidence type="ECO:0000256" key="1">
    <source>
        <dbReference type="SAM" id="MobiDB-lite"/>
    </source>
</evidence>
<name>A0AAP2YXG5_9EURY</name>
<evidence type="ECO:0000313" key="3">
    <source>
        <dbReference type="EMBL" id="MCU4741181.1"/>
    </source>
</evidence>
<organism evidence="3 4">
    <name type="scientific">Natronoglomus mannanivorans</name>
    <dbReference type="NCBI Taxonomy" id="2979990"/>
    <lineage>
        <taxon>Archaea</taxon>
        <taxon>Methanobacteriati</taxon>
        <taxon>Methanobacteriota</taxon>
        <taxon>Stenosarchaea group</taxon>
        <taxon>Halobacteria</taxon>
        <taxon>Halobacteriales</taxon>
        <taxon>Natrialbaceae</taxon>
        <taxon>Natronoglomus</taxon>
    </lineage>
</organism>
<dbReference type="RefSeq" id="WP_338003011.1">
    <property type="nucleotide sequence ID" value="NZ_JAOPKA010000003.1"/>
</dbReference>
<dbReference type="EMBL" id="JAOPKA010000003">
    <property type="protein sequence ID" value="MCU4741181.1"/>
    <property type="molecule type" value="Genomic_DNA"/>
</dbReference>
<comment type="caution">
    <text evidence="3">The sequence shown here is derived from an EMBL/GenBank/DDBJ whole genome shotgun (WGS) entry which is preliminary data.</text>
</comment>
<evidence type="ECO:0000259" key="2">
    <source>
        <dbReference type="Pfam" id="PF23366"/>
    </source>
</evidence>